<keyword evidence="3" id="KW-1185">Reference proteome</keyword>
<name>A0A6A5SHK5_9PLEO</name>
<feature type="region of interest" description="Disordered" evidence="1">
    <location>
        <begin position="83"/>
        <end position="145"/>
    </location>
</feature>
<evidence type="ECO:0000256" key="1">
    <source>
        <dbReference type="SAM" id="MobiDB-lite"/>
    </source>
</evidence>
<dbReference type="AlphaFoldDB" id="A0A6A5SHK5"/>
<dbReference type="Proteomes" id="UP000800038">
    <property type="component" value="Unassembled WGS sequence"/>
</dbReference>
<feature type="compositionally biased region" description="Basic and acidic residues" evidence="1">
    <location>
        <begin position="136"/>
        <end position="145"/>
    </location>
</feature>
<reference evidence="2" key="1">
    <citation type="journal article" date="2020" name="Stud. Mycol.">
        <title>101 Dothideomycetes genomes: a test case for predicting lifestyles and emergence of pathogens.</title>
        <authorList>
            <person name="Haridas S."/>
            <person name="Albert R."/>
            <person name="Binder M."/>
            <person name="Bloem J."/>
            <person name="Labutti K."/>
            <person name="Salamov A."/>
            <person name="Andreopoulos B."/>
            <person name="Baker S."/>
            <person name="Barry K."/>
            <person name="Bills G."/>
            <person name="Bluhm B."/>
            <person name="Cannon C."/>
            <person name="Castanera R."/>
            <person name="Culley D."/>
            <person name="Daum C."/>
            <person name="Ezra D."/>
            <person name="Gonzalez J."/>
            <person name="Henrissat B."/>
            <person name="Kuo A."/>
            <person name="Liang C."/>
            <person name="Lipzen A."/>
            <person name="Lutzoni F."/>
            <person name="Magnuson J."/>
            <person name="Mondo S."/>
            <person name="Nolan M."/>
            <person name="Ohm R."/>
            <person name="Pangilinan J."/>
            <person name="Park H.-J."/>
            <person name="Ramirez L."/>
            <person name="Alfaro M."/>
            <person name="Sun H."/>
            <person name="Tritt A."/>
            <person name="Yoshinaga Y."/>
            <person name="Zwiers L.-H."/>
            <person name="Turgeon B."/>
            <person name="Goodwin S."/>
            <person name="Spatafora J."/>
            <person name="Crous P."/>
            <person name="Grigoriev I."/>
        </authorList>
    </citation>
    <scope>NUCLEOTIDE SEQUENCE</scope>
    <source>
        <strain evidence="2">CBS 161.51</strain>
    </source>
</reference>
<protein>
    <submittedName>
        <fullName evidence="2">Uncharacterized protein</fullName>
    </submittedName>
</protein>
<evidence type="ECO:0000313" key="2">
    <source>
        <dbReference type="EMBL" id="KAF1938859.1"/>
    </source>
</evidence>
<feature type="compositionally biased region" description="Acidic residues" evidence="1">
    <location>
        <begin position="90"/>
        <end position="99"/>
    </location>
</feature>
<sequence length="145" mass="15861">MEAEQEVLAPNTQKKTLYKKTKKTTTAILEEEVEEDIPIGSLEGSLNATIMTAIQGLLQQEIGGFQAQLDTLQLQQSNVIAISSAKESPSDDDNNDEEGENRSSNIDYNSPAPPLKRSQPSQLSPRALSTRKGKGTHSDRLLHSK</sequence>
<organism evidence="2 3">
    <name type="scientific">Clathrospora elynae</name>
    <dbReference type="NCBI Taxonomy" id="706981"/>
    <lineage>
        <taxon>Eukaryota</taxon>
        <taxon>Fungi</taxon>
        <taxon>Dikarya</taxon>
        <taxon>Ascomycota</taxon>
        <taxon>Pezizomycotina</taxon>
        <taxon>Dothideomycetes</taxon>
        <taxon>Pleosporomycetidae</taxon>
        <taxon>Pleosporales</taxon>
        <taxon>Diademaceae</taxon>
        <taxon>Clathrospora</taxon>
    </lineage>
</organism>
<dbReference type="EMBL" id="ML976094">
    <property type="protein sequence ID" value="KAF1938859.1"/>
    <property type="molecule type" value="Genomic_DNA"/>
</dbReference>
<evidence type="ECO:0000313" key="3">
    <source>
        <dbReference type="Proteomes" id="UP000800038"/>
    </source>
</evidence>
<proteinExistence type="predicted"/>
<gene>
    <name evidence="2" type="ORF">EJ02DRAFT_425375</name>
</gene>
<accession>A0A6A5SHK5</accession>